<dbReference type="InterPro" id="IPR020843">
    <property type="entry name" value="ER"/>
</dbReference>
<keyword evidence="1" id="KW-0521">NADP</keyword>
<dbReference type="CDD" id="cd05286">
    <property type="entry name" value="QOR2"/>
    <property type="match status" value="1"/>
</dbReference>
<evidence type="ECO:0000256" key="2">
    <source>
        <dbReference type="ARBA" id="ARBA00023002"/>
    </source>
</evidence>
<dbReference type="Pfam" id="PF10604">
    <property type="entry name" value="Polyketide_cyc2"/>
    <property type="match status" value="1"/>
</dbReference>
<protein>
    <recommendedName>
        <fullName evidence="4">Enoyl reductase (ER) domain-containing protein</fullName>
    </recommendedName>
</protein>
<keyword evidence="6" id="KW-1185">Reference proteome</keyword>
<dbReference type="PROSITE" id="PS01162">
    <property type="entry name" value="QOR_ZETA_CRYSTAL"/>
    <property type="match status" value="1"/>
</dbReference>
<dbReference type="Pfam" id="PF00107">
    <property type="entry name" value="ADH_zinc_N"/>
    <property type="match status" value="1"/>
</dbReference>
<evidence type="ECO:0000256" key="3">
    <source>
        <dbReference type="SAM" id="MobiDB-lite"/>
    </source>
</evidence>
<feature type="region of interest" description="Disordered" evidence="3">
    <location>
        <begin position="220"/>
        <end position="245"/>
    </location>
</feature>
<dbReference type="InterPro" id="IPR013149">
    <property type="entry name" value="ADH-like_C"/>
</dbReference>
<dbReference type="GO" id="GO:0035925">
    <property type="term" value="F:mRNA 3'-UTR AU-rich region binding"/>
    <property type="evidence" value="ECO:0007669"/>
    <property type="project" value="TreeGrafter"/>
</dbReference>
<feature type="region of interest" description="Disordered" evidence="3">
    <location>
        <begin position="155"/>
        <end position="206"/>
    </location>
</feature>
<dbReference type="OrthoDB" id="9805883at2"/>
<keyword evidence="2" id="KW-0560">Oxidoreductase</keyword>
<sequence length="571" mass="60269">MIKVRQSTIIDAPVDTVWRLLRDFNGHESWHPAIATSAIEGGEPVDMVGAVRRFRLKDGGELREQLLSLSDRQRRLTYCLLEAPLPLMGYVATISLKPVTDGDRTFWEWSSEFHPPAERRDELVRLVTEGIYRTGFEAIRRLVGRAPVLGTLPLPSPAGGAGGRPAPQAVSFSHDEKADRAQVGALIPPPLTPPLKEEGDSVGAPGARTGDVVRLGAGVAESPSPLREGVRGGGTPAEGSDVSRQDRTRAIVVERHGGPEVLQPGEIALPPPGTGEVRVRHTAIGVNYIDVYCRTGYFDLLQPPGVPGMEAAGVVEALGPGVGDLAIGDRVAYAGPPLGAYCERANRPAGMLVGLSDDIADELAAAGLLKGVTASFLLHDVFAVRPGHVVLVHAAAGGVGQLLVQWARHLGATVIATTSSEAKARVVERLGAQHVLLYGRGADFASEVMRISGGRGADVVYDAVGKDTFAGSLVALGVRGHLVSFGQASGPVGDWDIGRFASKSVTVSRPNYGHFTDTPEKLGPHVARFFAAVRRGVVALDPPRRYALADAADAHRDLEARATTGSLVLVP</sequence>
<dbReference type="PANTHER" id="PTHR48106:SF13">
    <property type="entry name" value="QUINONE OXIDOREDUCTASE-RELATED"/>
    <property type="match status" value="1"/>
</dbReference>
<dbReference type="Gene3D" id="3.30.530.20">
    <property type="match status" value="1"/>
</dbReference>
<name>A0A2P7S2R5_9HYPH</name>
<dbReference type="Pfam" id="PF08240">
    <property type="entry name" value="ADH_N"/>
    <property type="match status" value="1"/>
</dbReference>
<dbReference type="GO" id="GO:0005829">
    <property type="term" value="C:cytosol"/>
    <property type="evidence" value="ECO:0007669"/>
    <property type="project" value="TreeGrafter"/>
</dbReference>
<dbReference type="InterPro" id="IPR013154">
    <property type="entry name" value="ADH-like_N"/>
</dbReference>
<evidence type="ECO:0000313" key="5">
    <source>
        <dbReference type="EMBL" id="PSJ56736.1"/>
    </source>
</evidence>
<dbReference type="Proteomes" id="UP000241229">
    <property type="component" value="Unassembled WGS sequence"/>
</dbReference>
<reference evidence="5 6" key="1">
    <citation type="submission" date="2018-03" db="EMBL/GenBank/DDBJ databases">
        <title>The draft genome of Mesorhizobium sp. 6GN-30.</title>
        <authorList>
            <person name="Liu L."/>
            <person name="Li L."/>
            <person name="Wang T."/>
            <person name="Zhang X."/>
            <person name="Liang L."/>
        </authorList>
    </citation>
    <scope>NUCLEOTIDE SEQUENCE [LARGE SCALE GENOMIC DNA]</scope>
    <source>
        <strain evidence="5 6">6GN30</strain>
    </source>
</reference>
<proteinExistence type="predicted"/>
<dbReference type="InterPro" id="IPR023393">
    <property type="entry name" value="START-like_dom_sf"/>
</dbReference>
<accession>A0A2P7S2R5</accession>
<dbReference type="RefSeq" id="WP_106773930.1">
    <property type="nucleotide sequence ID" value="NZ_PXYK01000020.1"/>
</dbReference>
<comment type="caution">
    <text evidence="5">The sequence shown here is derived from an EMBL/GenBank/DDBJ whole genome shotgun (WGS) entry which is preliminary data.</text>
</comment>
<dbReference type="EMBL" id="PXYK01000020">
    <property type="protein sequence ID" value="PSJ56736.1"/>
    <property type="molecule type" value="Genomic_DNA"/>
</dbReference>
<dbReference type="Gene3D" id="3.40.50.720">
    <property type="entry name" value="NAD(P)-binding Rossmann-like Domain"/>
    <property type="match status" value="1"/>
</dbReference>
<dbReference type="GO" id="GO:0070402">
    <property type="term" value="F:NADPH binding"/>
    <property type="evidence" value="ECO:0007669"/>
    <property type="project" value="TreeGrafter"/>
</dbReference>
<dbReference type="PANTHER" id="PTHR48106">
    <property type="entry name" value="QUINONE OXIDOREDUCTASE PIG3-RELATED"/>
    <property type="match status" value="1"/>
</dbReference>
<dbReference type="Gene3D" id="3.90.180.10">
    <property type="entry name" value="Medium-chain alcohol dehydrogenases, catalytic domain"/>
    <property type="match status" value="1"/>
</dbReference>
<dbReference type="SUPFAM" id="SSF51735">
    <property type="entry name" value="NAD(P)-binding Rossmann-fold domains"/>
    <property type="match status" value="1"/>
</dbReference>
<evidence type="ECO:0000259" key="4">
    <source>
        <dbReference type="SMART" id="SM00829"/>
    </source>
</evidence>
<feature type="domain" description="Enoyl reductase (ER)" evidence="4">
    <location>
        <begin position="257"/>
        <end position="569"/>
    </location>
</feature>
<evidence type="ECO:0000313" key="6">
    <source>
        <dbReference type="Proteomes" id="UP000241229"/>
    </source>
</evidence>
<dbReference type="InterPro" id="IPR047618">
    <property type="entry name" value="QOR-like"/>
</dbReference>
<organism evidence="5 6">
    <name type="scientific">Kumtagia ephedrae</name>
    <dbReference type="NCBI Taxonomy" id="2116701"/>
    <lineage>
        <taxon>Bacteria</taxon>
        <taxon>Pseudomonadati</taxon>
        <taxon>Pseudomonadota</taxon>
        <taxon>Alphaproteobacteria</taxon>
        <taxon>Hyphomicrobiales</taxon>
        <taxon>Phyllobacteriaceae</taxon>
        <taxon>Kumtagia</taxon>
    </lineage>
</organism>
<dbReference type="AlphaFoldDB" id="A0A2P7S2R5"/>
<dbReference type="InterPro" id="IPR036291">
    <property type="entry name" value="NAD(P)-bd_dom_sf"/>
</dbReference>
<gene>
    <name evidence="5" type="ORF">C7I84_19715</name>
</gene>
<dbReference type="GO" id="GO:0003960">
    <property type="term" value="F:quinone reductase (NADPH) activity"/>
    <property type="evidence" value="ECO:0007669"/>
    <property type="project" value="InterPro"/>
</dbReference>
<dbReference type="GO" id="GO:0008270">
    <property type="term" value="F:zinc ion binding"/>
    <property type="evidence" value="ECO:0007669"/>
    <property type="project" value="InterPro"/>
</dbReference>
<dbReference type="InterPro" id="IPR002364">
    <property type="entry name" value="Quin_OxRdtase/zeta-crystal_CS"/>
</dbReference>
<dbReference type="InterPro" id="IPR011032">
    <property type="entry name" value="GroES-like_sf"/>
</dbReference>
<dbReference type="CDD" id="cd07821">
    <property type="entry name" value="PYR_PYL_RCAR_like"/>
    <property type="match status" value="1"/>
</dbReference>
<dbReference type="SUPFAM" id="SSF50129">
    <property type="entry name" value="GroES-like"/>
    <property type="match status" value="1"/>
</dbReference>
<dbReference type="SMART" id="SM00829">
    <property type="entry name" value="PKS_ER"/>
    <property type="match status" value="1"/>
</dbReference>
<evidence type="ECO:0000256" key="1">
    <source>
        <dbReference type="ARBA" id="ARBA00022857"/>
    </source>
</evidence>
<dbReference type="InterPro" id="IPR019587">
    <property type="entry name" value="Polyketide_cyclase/dehydratase"/>
</dbReference>
<dbReference type="SUPFAM" id="SSF55961">
    <property type="entry name" value="Bet v1-like"/>
    <property type="match status" value="1"/>
</dbReference>